<dbReference type="RefSeq" id="WP_191040382.1">
    <property type="nucleotide sequence ID" value="NZ_JACXAA010000006.1"/>
</dbReference>
<accession>A0A927B3V4</accession>
<proteinExistence type="predicted"/>
<dbReference type="SUPFAM" id="SSF53335">
    <property type="entry name" value="S-adenosyl-L-methionine-dependent methyltransferases"/>
    <property type="match status" value="1"/>
</dbReference>
<gene>
    <name evidence="2" type="ORF">IC230_17765</name>
</gene>
<organism evidence="2 3">
    <name type="scientific">Spirosoma validum</name>
    <dbReference type="NCBI Taxonomy" id="2771355"/>
    <lineage>
        <taxon>Bacteria</taxon>
        <taxon>Pseudomonadati</taxon>
        <taxon>Bacteroidota</taxon>
        <taxon>Cytophagia</taxon>
        <taxon>Cytophagales</taxon>
        <taxon>Cytophagaceae</taxon>
        <taxon>Spirosoma</taxon>
    </lineage>
</organism>
<sequence>MLLTLKKLLAPYWHKINDQLMAGRRRKFYASILESGDLCFDVGANVGNRTAAFLQAGARVVAIEPQPACVNQLKKRFGATITIISKGLGAEEGILPMHISDASTLSTFSNDWIQKMGNDRFAGYKWNDTIDVPVTTLDRVIGEYGLPKFCKIDVEGFELNVIKGLSHPIPFVSFEYAVPENMDNLVSVIDALVSISPTTVFNYSPLESMQFALPEYVDAPALRKLIRSDAFIKTGFGDIYAHMNP</sequence>
<keyword evidence="2" id="KW-0489">Methyltransferase</keyword>
<evidence type="ECO:0000313" key="2">
    <source>
        <dbReference type="EMBL" id="MBD2754757.1"/>
    </source>
</evidence>
<dbReference type="InterPro" id="IPR029063">
    <property type="entry name" value="SAM-dependent_MTases_sf"/>
</dbReference>
<dbReference type="EMBL" id="JACXAA010000006">
    <property type="protein sequence ID" value="MBD2754757.1"/>
    <property type="molecule type" value="Genomic_DNA"/>
</dbReference>
<comment type="caution">
    <text evidence="2">The sequence shown here is derived from an EMBL/GenBank/DDBJ whole genome shotgun (WGS) entry which is preliminary data.</text>
</comment>
<dbReference type="PANTHER" id="PTHR34203:SF15">
    <property type="entry name" value="SLL1173 PROTEIN"/>
    <property type="match status" value="1"/>
</dbReference>
<dbReference type="InterPro" id="IPR052514">
    <property type="entry name" value="SAM-dependent_MTase"/>
</dbReference>
<reference evidence="2" key="1">
    <citation type="submission" date="2020-09" db="EMBL/GenBank/DDBJ databases">
        <authorList>
            <person name="Kim M.K."/>
        </authorList>
    </citation>
    <scope>NUCLEOTIDE SEQUENCE</scope>
    <source>
        <strain evidence="2">BT704</strain>
    </source>
</reference>
<dbReference type="Gene3D" id="3.40.50.150">
    <property type="entry name" value="Vaccinia Virus protein VP39"/>
    <property type="match status" value="1"/>
</dbReference>
<name>A0A927B3V4_9BACT</name>
<keyword evidence="3" id="KW-1185">Reference proteome</keyword>
<dbReference type="Pfam" id="PF05050">
    <property type="entry name" value="Methyltransf_21"/>
    <property type="match status" value="1"/>
</dbReference>
<evidence type="ECO:0000259" key="1">
    <source>
        <dbReference type="Pfam" id="PF05050"/>
    </source>
</evidence>
<dbReference type="Proteomes" id="UP000653797">
    <property type="component" value="Unassembled WGS sequence"/>
</dbReference>
<protein>
    <submittedName>
        <fullName evidence="2">FkbM family methyltransferase</fullName>
    </submittedName>
</protein>
<feature type="domain" description="Methyltransferase FkbM" evidence="1">
    <location>
        <begin position="41"/>
        <end position="171"/>
    </location>
</feature>
<dbReference type="NCBIfam" id="TIGR01444">
    <property type="entry name" value="fkbM_fam"/>
    <property type="match status" value="1"/>
</dbReference>
<dbReference type="InterPro" id="IPR006342">
    <property type="entry name" value="FkbM_mtfrase"/>
</dbReference>
<dbReference type="GO" id="GO:0032259">
    <property type="term" value="P:methylation"/>
    <property type="evidence" value="ECO:0007669"/>
    <property type="project" value="UniProtKB-KW"/>
</dbReference>
<evidence type="ECO:0000313" key="3">
    <source>
        <dbReference type="Proteomes" id="UP000653797"/>
    </source>
</evidence>
<dbReference type="PANTHER" id="PTHR34203">
    <property type="entry name" value="METHYLTRANSFERASE, FKBM FAMILY PROTEIN"/>
    <property type="match status" value="1"/>
</dbReference>
<dbReference type="GO" id="GO:0008168">
    <property type="term" value="F:methyltransferase activity"/>
    <property type="evidence" value="ECO:0007669"/>
    <property type="project" value="UniProtKB-KW"/>
</dbReference>
<keyword evidence="2" id="KW-0808">Transferase</keyword>
<dbReference type="AlphaFoldDB" id="A0A927B3V4"/>